<dbReference type="PANTHER" id="PTHR47561:SF1">
    <property type="entry name" value="POLYSACCHARIDE DEACETYLASE FAMILY PROTEIN (AFU_ORTHOLOGUE AFUA_6G05030)"/>
    <property type="match status" value="1"/>
</dbReference>
<comment type="caution">
    <text evidence="2">The sequence shown here is derived from an EMBL/GenBank/DDBJ whole genome shotgun (WGS) entry which is preliminary data.</text>
</comment>
<name>A0ABV3ZKW6_9BACT</name>
<dbReference type="RefSeq" id="WP_369331949.1">
    <property type="nucleotide sequence ID" value="NZ_JAULBC010000009.1"/>
</dbReference>
<dbReference type="InterPro" id="IPR011330">
    <property type="entry name" value="Glyco_hydro/deAcase_b/a-brl"/>
</dbReference>
<sequence length="261" mass="30525">MKQLNRFTLLTFDVEEFDLPLEYGCAISVLEQMDTGYDGLKKLQQVLHIYNQAYTFFTTANFASQYPDEIRRLSESNEIGSHTFFHSSFEERHLLESRITLENITGKKVIGLRMPRLQAVSPELVQQAGYIYNSSINPSWLPGRYNNLSKPRTLYKQLGVVNVPVSVSSNFRIPLFWLAFKNLPYAIYKKMAIHTLKKDGYLSLYFHPWEFTEITQYNIPFYIKRHSGTCMQERLHQLIKDLKKDSDFICMRDLPGVQCTH</sequence>
<accession>A0ABV3ZKW6</accession>
<organism evidence="2 3">
    <name type="scientific">Danxiaibacter flavus</name>
    <dbReference type="NCBI Taxonomy" id="3049108"/>
    <lineage>
        <taxon>Bacteria</taxon>
        <taxon>Pseudomonadati</taxon>
        <taxon>Bacteroidota</taxon>
        <taxon>Chitinophagia</taxon>
        <taxon>Chitinophagales</taxon>
        <taxon>Chitinophagaceae</taxon>
        <taxon>Danxiaibacter</taxon>
    </lineage>
</organism>
<dbReference type="Pfam" id="PF01522">
    <property type="entry name" value="Polysacc_deac_1"/>
    <property type="match status" value="1"/>
</dbReference>
<dbReference type="PANTHER" id="PTHR47561">
    <property type="entry name" value="POLYSACCHARIDE DEACETYLASE FAMILY PROTEIN (AFU_ORTHOLOGUE AFUA_6G05030)"/>
    <property type="match status" value="1"/>
</dbReference>
<feature type="domain" description="NodB homology" evidence="1">
    <location>
        <begin position="34"/>
        <end position="117"/>
    </location>
</feature>
<keyword evidence="3" id="KW-1185">Reference proteome</keyword>
<dbReference type="EMBL" id="JAULBC010000009">
    <property type="protein sequence ID" value="MEX6690536.1"/>
    <property type="molecule type" value="Genomic_DNA"/>
</dbReference>
<gene>
    <name evidence="2" type="ORF">QTN47_23690</name>
</gene>
<evidence type="ECO:0000313" key="2">
    <source>
        <dbReference type="EMBL" id="MEX6690536.1"/>
    </source>
</evidence>
<dbReference type="Gene3D" id="3.20.20.370">
    <property type="entry name" value="Glycoside hydrolase/deacetylase"/>
    <property type="match status" value="1"/>
</dbReference>
<dbReference type="SUPFAM" id="SSF88713">
    <property type="entry name" value="Glycoside hydrolase/deacetylase"/>
    <property type="match status" value="1"/>
</dbReference>
<reference evidence="2 3" key="1">
    <citation type="submission" date="2023-07" db="EMBL/GenBank/DDBJ databases">
        <authorList>
            <person name="Lian W.-H."/>
        </authorList>
    </citation>
    <scope>NUCLEOTIDE SEQUENCE [LARGE SCALE GENOMIC DNA]</scope>
    <source>
        <strain evidence="2 3">SYSU DXS3180</strain>
    </source>
</reference>
<dbReference type="InterPro" id="IPR002509">
    <property type="entry name" value="NODB_dom"/>
</dbReference>
<dbReference type="Proteomes" id="UP001560573">
    <property type="component" value="Unassembled WGS sequence"/>
</dbReference>
<protein>
    <submittedName>
        <fullName evidence="2">Polysaccharide deacetylase family protein</fullName>
    </submittedName>
</protein>
<proteinExistence type="predicted"/>
<evidence type="ECO:0000313" key="3">
    <source>
        <dbReference type="Proteomes" id="UP001560573"/>
    </source>
</evidence>
<evidence type="ECO:0000259" key="1">
    <source>
        <dbReference type="Pfam" id="PF01522"/>
    </source>
</evidence>